<reference evidence="1" key="1">
    <citation type="journal article" date="2014" name="Front. Microbiol.">
        <title>High frequency of phylogenetically diverse reductive dehalogenase-homologous genes in deep subseafloor sedimentary metagenomes.</title>
        <authorList>
            <person name="Kawai M."/>
            <person name="Futagami T."/>
            <person name="Toyoda A."/>
            <person name="Takaki Y."/>
            <person name="Nishi S."/>
            <person name="Hori S."/>
            <person name="Arai W."/>
            <person name="Tsubouchi T."/>
            <person name="Morono Y."/>
            <person name="Uchiyama I."/>
            <person name="Ito T."/>
            <person name="Fujiyama A."/>
            <person name="Inagaki F."/>
            <person name="Takami H."/>
        </authorList>
    </citation>
    <scope>NUCLEOTIDE SEQUENCE</scope>
    <source>
        <strain evidence="1">Expedition CK06-06</strain>
    </source>
</reference>
<sequence length="105" mass="11896">MEKLYVMEISAQNLKYSTDMLRFDGCYQVESSKDGTLFRLYCVGYTPARWASFNAKPTLVRTDRVSAKERSEKCVAASGFVQGLRFAQHSHGDRLVEGNIFSTNL</sequence>
<dbReference type="AlphaFoldDB" id="X1VEX9"/>
<proteinExistence type="predicted"/>
<comment type="caution">
    <text evidence="1">The sequence shown here is derived from an EMBL/GenBank/DDBJ whole genome shotgun (WGS) entry which is preliminary data.</text>
</comment>
<accession>X1VEX9</accession>
<protein>
    <submittedName>
        <fullName evidence="1">Uncharacterized protein</fullName>
    </submittedName>
</protein>
<gene>
    <name evidence="1" type="ORF">S12H4_46776</name>
</gene>
<organism evidence="1">
    <name type="scientific">marine sediment metagenome</name>
    <dbReference type="NCBI Taxonomy" id="412755"/>
    <lineage>
        <taxon>unclassified sequences</taxon>
        <taxon>metagenomes</taxon>
        <taxon>ecological metagenomes</taxon>
    </lineage>
</organism>
<dbReference type="EMBL" id="BARW01029062">
    <property type="protein sequence ID" value="GAJ05310.1"/>
    <property type="molecule type" value="Genomic_DNA"/>
</dbReference>
<name>X1VEX9_9ZZZZ</name>
<evidence type="ECO:0000313" key="1">
    <source>
        <dbReference type="EMBL" id="GAJ05310.1"/>
    </source>
</evidence>